<dbReference type="InterPro" id="IPR035650">
    <property type="entry name" value="Tet_C"/>
</dbReference>
<feature type="domain" description="Tr-type G" evidence="5">
    <location>
        <begin position="2"/>
        <end position="231"/>
    </location>
</feature>
<reference evidence="7" key="1">
    <citation type="submission" date="2016-10" db="EMBL/GenBank/DDBJ databases">
        <authorList>
            <person name="Varghese N."/>
            <person name="Submissions S."/>
        </authorList>
    </citation>
    <scope>NUCLEOTIDE SEQUENCE [LARGE SCALE GENOMIC DNA]</scope>
    <source>
        <strain evidence="7">P18</strain>
    </source>
</reference>
<keyword evidence="4" id="KW-0046">Antibiotic resistance</keyword>
<dbReference type="GO" id="GO:0032790">
    <property type="term" value="P:ribosome disassembly"/>
    <property type="evidence" value="ECO:0007669"/>
    <property type="project" value="TreeGrafter"/>
</dbReference>
<protein>
    <submittedName>
        <fullName evidence="6">Small GTP-binding protein domain-containing protein</fullName>
    </submittedName>
</protein>
<evidence type="ECO:0000313" key="7">
    <source>
        <dbReference type="Proteomes" id="UP000182624"/>
    </source>
</evidence>
<dbReference type="GO" id="GO:0003924">
    <property type="term" value="F:GTPase activity"/>
    <property type="evidence" value="ECO:0007669"/>
    <property type="project" value="InterPro"/>
</dbReference>
<dbReference type="Proteomes" id="UP000182624">
    <property type="component" value="Unassembled WGS sequence"/>
</dbReference>
<dbReference type="SUPFAM" id="SSF52540">
    <property type="entry name" value="P-loop containing nucleoside triphosphate hydrolases"/>
    <property type="match status" value="1"/>
</dbReference>
<dbReference type="SMART" id="SM00889">
    <property type="entry name" value="EFG_IV"/>
    <property type="match status" value="1"/>
</dbReference>
<dbReference type="SUPFAM" id="SSF54211">
    <property type="entry name" value="Ribosomal protein S5 domain 2-like"/>
    <property type="match status" value="1"/>
</dbReference>
<dbReference type="InterPro" id="IPR020568">
    <property type="entry name" value="Ribosomal_Su5_D2-typ_SF"/>
</dbReference>
<evidence type="ECO:0000313" key="6">
    <source>
        <dbReference type="EMBL" id="SFQ28488.1"/>
    </source>
</evidence>
<dbReference type="RefSeq" id="WP_074890836.1">
    <property type="nucleotide sequence ID" value="NZ_FOXO01000029.1"/>
</dbReference>
<dbReference type="SUPFAM" id="SSF54980">
    <property type="entry name" value="EF-G C-terminal domain-like"/>
    <property type="match status" value="2"/>
</dbReference>
<dbReference type="PROSITE" id="PS00301">
    <property type="entry name" value="G_TR_1"/>
    <property type="match status" value="1"/>
</dbReference>
<name>A0A1I5X939_9FIRM</name>
<dbReference type="PANTHER" id="PTHR43261">
    <property type="entry name" value="TRANSLATION ELONGATION FACTOR G-RELATED"/>
    <property type="match status" value="1"/>
</dbReference>
<dbReference type="Gene3D" id="3.30.70.240">
    <property type="match status" value="1"/>
</dbReference>
<dbReference type="PANTHER" id="PTHR43261:SF1">
    <property type="entry name" value="RIBOSOME-RELEASING FACTOR 2, MITOCHONDRIAL"/>
    <property type="match status" value="1"/>
</dbReference>
<dbReference type="Gene3D" id="3.40.50.300">
    <property type="entry name" value="P-loop containing nucleotide triphosphate hydrolases"/>
    <property type="match status" value="1"/>
</dbReference>
<dbReference type="InterPro" id="IPR041095">
    <property type="entry name" value="EFG_II"/>
</dbReference>
<organism evidence="6 7">
    <name type="scientific">Butyrivibrio proteoclasticus</name>
    <dbReference type="NCBI Taxonomy" id="43305"/>
    <lineage>
        <taxon>Bacteria</taxon>
        <taxon>Bacillati</taxon>
        <taxon>Bacillota</taxon>
        <taxon>Clostridia</taxon>
        <taxon>Lachnospirales</taxon>
        <taxon>Lachnospiraceae</taxon>
        <taxon>Butyrivibrio</taxon>
    </lineage>
</organism>
<dbReference type="InterPro" id="IPR014721">
    <property type="entry name" value="Ribsml_uS5_D2-typ_fold_subgr"/>
</dbReference>
<dbReference type="InterPro" id="IPR000795">
    <property type="entry name" value="T_Tr_GTP-bd_dom"/>
</dbReference>
<dbReference type="SMART" id="SM00838">
    <property type="entry name" value="EFG_C"/>
    <property type="match status" value="1"/>
</dbReference>
<dbReference type="CDD" id="cd10912">
    <property type="entry name" value="PIN_YacP-like"/>
    <property type="match status" value="1"/>
</dbReference>
<dbReference type="Pfam" id="PF05991">
    <property type="entry name" value="NYN_YacP"/>
    <property type="match status" value="1"/>
</dbReference>
<dbReference type="InterPro" id="IPR000640">
    <property type="entry name" value="EFG_V-like"/>
</dbReference>
<keyword evidence="1" id="KW-0547">Nucleotide-binding</keyword>
<evidence type="ECO:0000256" key="4">
    <source>
        <dbReference type="ARBA" id="ARBA00023251"/>
    </source>
</evidence>
<evidence type="ECO:0000259" key="5">
    <source>
        <dbReference type="PROSITE" id="PS51722"/>
    </source>
</evidence>
<dbReference type="Pfam" id="PF14492">
    <property type="entry name" value="EFG_III"/>
    <property type="match status" value="1"/>
</dbReference>
<evidence type="ECO:0000256" key="3">
    <source>
        <dbReference type="ARBA" id="ARBA00023134"/>
    </source>
</evidence>
<dbReference type="Pfam" id="PF00679">
    <property type="entry name" value="EFG_C"/>
    <property type="match status" value="1"/>
</dbReference>
<keyword evidence="3" id="KW-0342">GTP-binding</keyword>
<dbReference type="SUPFAM" id="SSF50447">
    <property type="entry name" value="Translation proteins"/>
    <property type="match status" value="1"/>
</dbReference>
<dbReference type="InterPro" id="IPR031157">
    <property type="entry name" value="G_TR_CS"/>
</dbReference>
<dbReference type="InterPro" id="IPR005225">
    <property type="entry name" value="Small_GTP-bd"/>
</dbReference>
<dbReference type="Gene3D" id="3.30.230.10">
    <property type="match status" value="1"/>
</dbReference>
<dbReference type="EMBL" id="FOXO01000029">
    <property type="protein sequence ID" value="SFQ28488.1"/>
    <property type="molecule type" value="Genomic_DNA"/>
</dbReference>
<dbReference type="GO" id="GO:0046677">
    <property type="term" value="P:response to antibiotic"/>
    <property type="evidence" value="ECO:0007669"/>
    <property type="project" value="UniProtKB-KW"/>
</dbReference>
<evidence type="ECO:0000256" key="2">
    <source>
        <dbReference type="ARBA" id="ARBA00022917"/>
    </source>
</evidence>
<sequence>MNKNMTIGILAHVDAGKTTISEGILYIAGALRKIGRVDHRDTFLDTYDLERDRGITIFSKQAIFEYGGYHFTLLDTPGHADFSAEMERTLSVLDVAVLLISAPDGITGQTRTLWKLLDYYHIPTFIFVNKMDQYHGDKENLLKEVKSSLSSNCINFSCDLTSPEFQEEIAVCDEELLNAFLDGNEITDNQIKELISKRKCFPIAFGSALKMEGIENFLSLISSFAPVKEYDENDAFSAKVFKISRDSSGNRLTHIKIISGSLATKAILGDEKIEQIRFYSGEKYDTAAKAVAGQICAVTGLSSALPGEIIGSSAESLADSIIQPILSCSVLLPDGKDSIAFYKELKVLEEEDPTLQLSFNDKAQIIEIKVMGEVQKEVLKHIVKQRFGTDIDFGPGHIVYKETITNKVEGVGHFEPLRHYAEVHLLLEPGAPGSGISFATKCSTDKLSLNWQRLILTHLQEKKYLGVLTGSEITDIKITLIAGKAHEKHTEGGDFRQATYRAVRQGLMSAKSVLLEPVLEYRLEIPSDAVGRALTDIQRMSGTSSLPDIIGEKAIITGTVPAACFLDYASELSSYTRGEGQIFTTFKGYEPCHNEEEIIESFGYDPELDLDNPSSSVFCSHGSSVIIPWDEAPEKMHVDSGLFPKKRTADVIEKEFVKYKNSEEELKAIFERTYGKITPRYVETSVTYDSLNQADTPENDNRDYDLEAAKKEKHQNTASSIKNEANKEYLLVDGYNIIYASSDLSDLAKTDLKAARDKLIDILINFQGFRREQVIVVFDAYKVAGGKEHTEEMSGLLIVYTKEAETADQYIEKAAHEISKKYKVTVATSDAIEQVIVLSSGAYRLSARDFWDEIERTNILISESIASKR</sequence>
<dbReference type="CDD" id="cd03711">
    <property type="entry name" value="Tet_C"/>
    <property type="match status" value="1"/>
</dbReference>
<dbReference type="PROSITE" id="PS51722">
    <property type="entry name" value="G_TR_2"/>
    <property type="match status" value="1"/>
</dbReference>
<dbReference type="InterPro" id="IPR010298">
    <property type="entry name" value="YacP-like"/>
</dbReference>
<proteinExistence type="predicted"/>
<dbReference type="PRINTS" id="PR01037">
    <property type="entry name" value="TCRTETOQM"/>
</dbReference>
<accession>A0A1I5X939</accession>
<gene>
    <name evidence="6" type="ORF">SAMN04487928_12938</name>
</gene>
<dbReference type="Pfam" id="PF00009">
    <property type="entry name" value="GTP_EFTU"/>
    <property type="match status" value="1"/>
</dbReference>
<dbReference type="NCBIfam" id="TIGR00231">
    <property type="entry name" value="small_GTP"/>
    <property type="match status" value="1"/>
</dbReference>
<dbReference type="Gene3D" id="2.40.30.10">
    <property type="entry name" value="Translation factors"/>
    <property type="match status" value="1"/>
</dbReference>
<keyword evidence="7" id="KW-1185">Reference proteome</keyword>
<dbReference type="InterPro" id="IPR027417">
    <property type="entry name" value="P-loop_NTPase"/>
</dbReference>
<dbReference type="InterPro" id="IPR035647">
    <property type="entry name" value="EFG_III/V"/>
</dbReference>
<dbReference type="GO" id="GO:0005525">
    <property type="term" value="F:GTP binding"/>
    <property type="evidence" value="ECO:0007669"/>
    <property type="project" value="UniProtKB-KW"/>
</dbReference>
<evidence type="ECO:0000256" key="1">
    <source>
        <dbReference type="ARBA" id="ARBA00022741"/>
    </source>
</evidence>
<dbReference type="AlphaFoldDB" id="A0A1I5X939"/>
<dbReference type="OrthoDB" id="9801472at2"/>
<dbReference type="Gene3D" id="3.30.70.870">
    <property type="entry name" value="Elongation Factor G (Translational Gtpase), domain 3"/>
    <property type="match status" value="1"/>
</dbReference>
<dbReference type="InterPro" id="IPR005517">
    <property type="entry name" value="Transl_elong_EFG/EF2_IV"/>
</dbReference>
<dbReference type="InterPro" id="IPR009000">
    <property type="entry name" value="Transl_B-barrel_sf"/>
</dbReference>
<dbReference type="Pfam" id="PF03764">
    <property type="entry name" value="EFG_IV"/>
    <property type="match status" value="1"/>
</dbReference>
<dbReference type="PRINTS" id="PR00315">
    <property type="entry name" value="ELONGATNFCT"/>
</dbReference>
<dbReference type="GO" id="GO:0006412">
    <property type="term" value="P:translation"/>
    <property type="evidence" value="ECO:0007669"/>
    <property type="project" value="UniProtKB-KW"/>
</dbReference>
<keyword evidence="2" id="KW-0648">Protein biosynthesis</keyword>